<keyword evidence="9" id="KW-1185">Reference proteome</keyword>
<keyword evidence="4 8" id="KW-0378">Hydrolase</keyword>
<dbReference type="PANTHER" id="PTHR34990:SF1">
    <property type="entry name" value="UDP-2,3-DIACYLGLUCOSAMINE HYDROLASE"/>
    <property type="match status" value="1"/>
</dbReference>
<name>A0ABU9EBF7_9BACT</name>
<dbReference type="SUPFAM" id="SSF56300">
    <property type="entry name" value="Metallo-dependent phosphatases"/>
    <property type="match status" value="1"/>
</dbReference>
<organism evidence="8 9">
    <name type="scientific">Gaopeijia maritima</name>
    <dbReference type="NCBI Taxonomy" id="3119007"/>
    <lineage>
        <taxon>Bacteria</taxon>
        <taxon>Pseudomonadati</taxon>
        <taxon>Gemmatimonadota</taxon>
        <taxon>Longimicrobiia</taxon>
        <taxon>Gaopeijiales</taxon>
        <taxon>Gaopeijiaceae</taxon>
        <taxon>Gaopeijia</taxon>
    </lineage>
</organism>
<sequence>MSRSTVHIASDVHLGAIPEARARDFHRWLRWSGSEAGTIVINGDLFDFWFEYRHVMPRGHSRTLALLADLVDSGVEVHLTGGNHDWWGGPVLEEEVGVHFHRDPVELELAGRRVLVAHGDGLGPGDTGYKMLKAVIRSRPFVWAFRWLHPDIGGRVAGGVSFTEGRVAEPTPSERERSGVLEAWATEQLETREELGMVTLGHTHIPRRVEVAPDRWYLNSGDWVHHCSWVRLEPGRAPALLRGLEGEPLETR</sequence>
<evidence type="ECO:0000313" key="9">
    <source>
        <dbReference type="Proteomes" id="UP001484239"/>
    </source>
</evidence>
<evidence type="ECO:0000256" key="2">
    <source>
        <dbReference type="ARBA" id="ARBA00022519"/>
    </source>
</evidence>
<keyword evidence="5" id="KW-0472">Membrane</keyword>
<evidence type="ECO:0000256" key="5">
    <source>
        <dbReference type="ARBA" id="ARBA00023136"/>
    </source>
</evidence>
<keyword evidence="2" id="KW-0997">Cell inner membrane</keyword>
<dbReference type="Gene3D" id="3.60.21.10">
    <property type="match status" value="1"/>
</dbReference>
<dbReference type="EC" id="3.6.1.54" evidence="8"/>
<feature type="domain" description="Calcineurin-like phosphoesterase" evidence="7">
    <location>
        <begin position="6"/>
        <end position="206"/>
    </location>
</feature>
<evidence type="ECO:0000313" key="8">
    <source>
        <dbReference type="EMBL" id="MEK9501295.1"/>
    </source>
</evidence>
<accession>A0ABU9EBF7</accession>
<dbReference type="RefSeq" id="WP_405277526.1">
    <property type="nucleotide sequence ID" value="NZ_CP144380.1"/>
</dbReference>
<keyword evidence="6" id="KW-0464">Manganese</keyword>
<reference evidence="8 9" key="1">
    <citation type="submission" date="2024-02" db="EMBL/GenBank/DDBJ databases">
        <title>A novel Gemmatimonadota bacterium.</title>
        <authorList>
            <person name="Du Z.-J."/>
            <person name="Ye Y.-Q."/>
        </authorList>
    </citation>
    <scope>NUCLEOTIDE SEQUENCE [LARGE SCALE GENOMIC DNA]</scope>
    <source>
        <strain evidence="8 9">DH-20</strain>
    </source>
</reference>
<dbReference type="EMBL" id="JBBHLI010000004">
    <property type="protein sequence ID" value="MEK9501295.1"/>
    <property type="molecule type" value="Genomic_DNA"/>
</dbReference>
<dbReference type="InterPro" id="IPR043461">
    <property type="entry name" value="LpxH-like"/>
</dbReference>
<evidence type="ECO:0000259" key="7">
    <source>
        <dbReference type="Pfam" id="PF00149"/>
    </source>
</evidence>
<keyword evidence="1" id="KW-1003">Cell membrane</keyword>
<comment type="caution">
    <text evidence="8">The sequence shown here is derived from an EMBL/GenBank/DDBJ whole genome shotgun (WGS) entry which is preliminary data.</text>
</comment>
<dbReference type="InterPro" id="IPR029052">
    <property type="entry name" value="Metallo-depent_PP-like"/>
</dbReference>
<dbReference type="CDD" id="cd07398">
    <property type="entry name" value="MPP_YbbF-LpxH"/>
    <property type="match status" value="1"/>
</dbReference>
<dbReference type="Pfam" id="PF00149">
    <property type="entry name" value="Metallophos"/>
    <property type="match status" value="1"/>
</dbReference>
<gene>
    <name evidence="8" type="ORF">WI372_09925</name>
</gene>
<dbReference type="PANTHER" id="PTHR34990">
    <property type="entry name" value="UDP-2,3-DIACYLGLUCOSAMINE HYDROLASE-RELATED"/>
    <property type="match status" value="1"/>
</dbReference>
<dbReference type="InterPro" id="IPR004843">
    <property type="entry name" value="Calcineurin-like_PHP"/>
</dbReference>
<evidence type="ECO:0000256" key="6">
    <source>
        <dbReference type="ARBA" id="ARBA00023211"/>
    </source>
</evidence>
<evidence type="ECO:0000256" key="4">
    <source>
        <dbReference type="ARBA" id="ARBA00022801"/>
    </source>
</evidence>
<keyword evidence="3" id="KW-0479">Metal-binding</keyword>
<protein>
    <submittedName>
        <fullName evidence="8">UDP-2,3-diacylglucosamine diphosphatase</fullName>
        <ecNumber evidence="8">3.6.1.54</ecNumber>
    </submittedName>
</protein>
<evidence type="ECO:0000256" key="1">
    <source>
        <dbReference type="ARBA" id="ARBA00022475"/>
    </source>
</evidence>
<dbReference type="GO" id="GO:0016787">
    <property type="term" value="F:hydrolase activity"/>
    <property type="evidence" value="ECO:0007669"/>
    <property type="project" value="UniProtKB-KW"/>
</dbReference>
<dbReference type="Proteomes" id="UP001484239">
    <property type="component" value="Unassembled WGS sequence"/>
</dbReference>
<proteinExistence type="predicted"/>
<evidence type="ECO:0000256" key="3">
    <source>
        <dbReference type="ARBA" id="ARBA00022723"/>
    </source>
</evidence>